<dbReference type="Proteomes" id="UP001293254">
    <property type="component" value="Unassembled WGS sequence"/>
</dbReference>
<dbReference type="Pfam" id="PF04195">
    <property type="entry name" value="Transposase_28"/>
    <property type="match status" value="1"/>
</dbReference>
<feature type="domain" description="Transposase (putative) gypsy type" evidence="2">
    <location>
        <begin position="75"/>
        <end position="138"/>
    </location>
</feature>
<evidence type="ECO:0000256" key="1">
    <source>
        <dbReference type="SAM" id="MobiDB-lite"/>
    </source>
</evidence>
<reference evidence="3" key="2">
    <citation type="journal article" date="2024" name="Plant">
        <title>Genomic evolution and insights into agronomic trait innovations of Sesamum species.</title>
        <authorList>
            <person name="Miao H."/>
            <person name="Wang L."/>
            <person name="Qu L."/>
            <person name="Liu H."/>
            <person name="Sun Y."/>
            <person name="Le M."/>
            <person name="Wang Q."/>
            <person name="Wei S."/>
            <person name="Zheng Y."/>
            <person name="Lin W."/>
            <person name="Duan Y."/>
            <person name="Cao H."/>
            <person name="Xiong S."/>
            <person name="Wang X."/>
            <person name="Wei L."/>
            <person name="Li C."/>
            <person name="Ma Q."/>
            <person name="Ju M."/>
            <person name="Zhao R."/>
            <person name="Li G."/>
            <person name="Mu C."/>
            <person name="Tian Q."/>
            <person name="Mei H."/>
            <person name="Zhang T."/>
            <person name="Gao T."/>
            <person name="Zhang H."/>
        </authorList>
    </citation>
    <scope>NUCLEOTIDE SEQUENCE</scope>
    <source>
        <strain evidence="3">3651</strain>
    </source>
</reference>
<gene>
    <name evidence="3" type="ORF">Salat_0127200</name>
</gene>
<evidence type="ECO:0000313" key="3">
    <source>
        <dbReference type="EMBL" id="KAK4437931.1"/>
    </source>
</evidence>
<name>A0AAE2CX62_9LAMI</name>
<keyword evidence="4" id="KW-1185">Reference proteome</keyword>
<feature type="compositionally biased region" description="Basic and acidic residues" evidence="1">
    <location>
        <begin position="275"/>
        <end position="287"/>
    </location>
</feature>
<sequence>MVEAPVVIELEAPQGDIPPASNAPLDARLYVKSCIKYKNLPRIRRDYYVPLDYTLYIPNNDQSMHQPLPGCFTVHLPLLDAGLRFPLDPHVATLINHLRISPSQLAPDALRNILCYVILMQYFGHEPSISYFSALFCASSSTRSQTPGFCYVNARRNIRFVGNLPSSARSWKDKLLFVRAPANRPWNVSTNWSFHKPSLKHVRQEELVVIARAARVEVDLDPIDVPPTPHAGDPNVDPSSAHHGNNDRQSPGSIGHPLLLLMLRLFGSRSSDPAPKARAETSVDTRPRKSQKGKHVGNPSSKVPSPSATRAIKAKRSWAAEVRSPGPPFLWCRCIQPSFSRHHR</sequence>
<accession>A0AAE2CX62</accession>
<dbReference type="EMBL" id="JACGWO010000001">
    <property type="protein sequence ID" value="KAK4437931.1"/>
    <property type="molecule type" value="Genomic_DNA"/>
</dbReference>
<organism evidence="3 4">
    <name type="scientific">Sesamum alatum</name>
    <dbReference type="NCBI Taxonomy" id="300844"/>
    <lineage>
        <taxon>Eukaryota</taxon>
        <taxon>Viridiplantae</taxon>
        <taxon>Streptophyta</taxon>
        <taxon>Embryophyta</taxon>
        <taxon>Tracheophyta</taxon>
        <taxon>Spermatophyta</taxon>
        <taxon>Magnoliopsida</taxon>
        <taxon>eudicotyledons</taxon>
        <taxon>Gunneridae</taxon>
        <taxon>Pentapetalae</taxon>
        <taxon>asterids</taxon>
        <taxon>lamiids</taxon>
        <taxon>Lamiales</taxon>
        <taxon>Pedaliaceae</taxon>
        <taxon>Sesamum</taxon>
    </lineage>
</organism>
<feature type="compositionally biased region" description="Polar residues" evidence="1">
    <location>
        <begin position="298"/>
        <end position="308"/>
    </location>
</feature>
<evidence type="ECO:0000259" key="2">
    <source>
        <dbReference type="Pfam" id="PF04195"/>
    </source>
</evidence>
<dbReference type="InterPro" id="IPR007321">
    <property type="entry name" value="Transposase_28"/>
</dbReference>
<protein>
    <recommendedName>
        <fullName evidence="2">Transposase (putative) gypsy type domain-containing protein</fullName>
    </recommendedName>
</protein>
<comment type="caution">
    <text evidence="3">The sequence shown here is derived from an EMBL/GenBank/DDBJ whole genome shotgun (WGS) entry which is preliminary data.</text>
</comment>
<reference evidence="3" key="1">
    <citation type="submission" date="2020-06" db="EMBL/GenBank/DDBJ databases">
        <authorList>
            <person name="Li T."/>
            <person name="Hu X."/>
            <person name="Zhang T."/>
            <person name="Song X."/>
            <person name="Zhang H."/>
            <person name="Dai N."/>
            <person name="Sheng W."/>
            <person name="Hou X."/>
            <person name="Wei L."/>
        </authorList>
    </citation>
    <scope>NUCLEOTIDE SEQUENCE</scope>
    <source>
        <strain evidence="3">3651</strain>
        <tissue evidence="3">Leaf</tissue>
    </source>
</reference>
<dbReference type="AlphaFoldDB" id="A0AAE2CX62"/>
<feature type="region of interest" description="Disordered" evidence="1">
    <location>
        <begin position="221"/>
        <end position="253"/>
    </location>
</feature>
<proteinExistence type="predicted"/>
<evidence type="ECO:0000313" key="4">
    <source>
        <dbReference type="Proteomes" id="UP001293254"/>
    </source>
</evidence>
<feature type="region of interest" description="Disordered" evidence="1">
    <location>
        <begin position="270"/>
        <end position="320"/>
    </location>
</feature>